<accession>A0ABP9GCH6</accession>
<protein>
    <recommendedName>
        <fullName evidence="1">DUF397 domain-containing protein</fullName>
    </recommendedName>
</protein>
<keyword evidence="3" id="KW-1185">Reference proteome</keyword>
<organism evidence="2 3">
    <name type="scientific">Streptomonospora halophila</name>
    <dbReference type="NCBI Taxonomy" id="427369"/>
    <lineage>
        <taxon>Bacteria</taxon>
        <taxon>Bacillati</taxon>
        <taxon>Actinomycetota</taxon>
        <taxon>Actinomycetes</taxon>
        <taxon>Streptosporangiales</taxon>
        <taxon>Nocardiopsidaceae</taxon>
        <taxon>Streptomonospora</taxon>
    </lineage>
</organism>
<evidence type="ECO:0000313" key="3">
    <source>
        <dbReference type="Proteomes" id="UP001499993"/>
    </source>
</evidence>
<feature type="domain" description="DUF397" evidence="1">
    <location>
        <begin position="6"/>
        <end position="55"/>
    </location>
</feature>
<dbReference type="Pfam" id="PF04149">
    <property type="entry name" value="DUF397"/>
    <property type="match status" value="1"/>
</dbReference>
<dbReference type="RefSeq" id="WP_345556228.1">
    <property type="nucleotide sequence ID" value="NZ_BAABIK010000007.1"/>
</dbReference>
<dbReference type="EMBL" id="BAABIK010000007">
    <property type="protein sequence ID" value="GAA4937398.1"/>
    <property type="molecule type" value="Genomic_DNA"/>
</dbReference>
<dbReference type="InterPro" id="IPR007278">
    <property type="entry name" value="DUF397"/>
</dbReference>
<sequence length="66" mass="6918">MLVAQAGWVRSRRSSAVGNCVEAAFTGDSVRVRDSATPDPPQLEFAPGAWAEFVRWSAAAAPVEGG</sequence>
<reference evidence="3" key="1">
    <citation type="journal article" date="2019" name="Int. J. Syst. Evol. Microbiol.">
        <title>The Global Catalogue of Microorganisms (GCM) 10K type strain sequencing project: providing services to taxonomists for standard genome sequencing and annotation.</title>
        <authorList>
            <consortium name="The Broad Institute Genomics Platform"/>
            <consortium name="The Broad Institute Genome Sequencing Center for Infectious Disease"/>
            <person name="Wu L."/>
            <person name="Ma J."/>
        </authorList>
    </citation>
    <scope>NUCLEOTIDE SEQUENCE [LARGE SCALE GENOMIC DNA]</scope>
    <source>
        <strain evidence="3">JCM 18123</strain>
    </source>
</reference>
<comment type="caution">
    <text evidence="2">The sequence shown here is derived from an EMBL/GenBank/DDBJ whole genome shotgun (WGS) entry which is preliminary data.</text>
</comment>
<proteinExistence type="predicted"/>
<evidence type="ECO:0000259" key="1">
    <source>
        <dbReference type="Pfam" id="PF04149"/>
    </source>
</evidence>
<gene>
    <name evidence="2" type="ORF">GCM10023224_18130</name>
</gene>
<dbReference type="Proteomes" id="UP001499993">
    <property type="component" value="Unassembled WGS sequence"/>
</dbReference>
<evidence type="ECO:0000313" key="2">
    <source>
        <dbReference type="EMBL" id="GAA4937398.1"/>
    </source>
</evidence>
<name>A0ABP9GCH6_9ACTN</name>